<proteinExistence type="predicted"/>
<protein>
    <submittedName>
        <fullName evidence="2">Uncharacterized protein</fullName>
    </submittedName>
</protein>
<dbReference type="EMBL" id="JARKIE010000615">
    <property type="protein sequence ID" value="KAJ7624185.1"/>
    <property type="molecule type" value="Genomic_DNA"/>
</dbReference>
<comment type="caution">
    <text evidence="2">The sequence shown here is derived from an EMBL/GenBank/DDBJ whole genome shotgun (WGS) entry which is preliminary data.</text>
</comment>
<evidence type="ECO:0000313" key="3">
    <source>
        <dbReference type="Proteomes" id="UP001221757"/>
    </source>
</evidence>
<accession>A0AAD7BL82</accession>
<reference evidence="2" key="1">
    <citation type="submission" date="2023-03" db="EMBL/GenBank/DDBJ databases">
        <title>Massive genome expansion in bonnet fungi (Mycena s.s.) driven by repeated elements and novel gene families across ecological guilds.</title>
        <authorList>
            <consortium name="Lawrence Berkeley National Laboratory"/>
            <person name="Harder C.B."/>
            <person name="Miyauchi S."/>
            <person name="Viragh M."/>
            <person name="Kuo A."/>
            <person name="Thoen E."/>
            <person name="Andreopoulos B."/>
            <person name="Lu D."/>
            <person name="Skrede I."/>
            <person name="Drula E."/>
            <person name="Henrissat B."/>
            <person name="Morin E."/>
            <person name="Kohler A."/>
            <person name="Barry K."/>
            <person name="LaButti K."/>
            <person name="Morin E."/>
            <person name="Salamov A."/>
            <person name="Lipzen A."/>
            <person name="Mereny Z."/>
            <person name="Hegedus B."/>
            <person name="Baldrian P."/>
            <person name="Stursova M."/>
            <person name="Weitz H."/>
            <person name="Taylor A."/>
            <person name="Grigoriev I.V."/>
            <person name="Nagy L.G."/>
            <person name="Martin F."/>
            <person name="Kauserud H."/>
        </authorList>
    </citation>
    <scope>NUCLEOTIDE SEQUENCE</scope>
    <source>
        <strain evidence="2">CBHHK067</strain>
    </source>
</reference>
<name>A0AAD7BL82_MYCRO</name>
<feature type="region of interest" description="Disordered" evidence="1">
    <location>
        <begin position="193"/>
        <end position="332"/>
    </location>
</feature>
<evidence type="ECO:0000256" key="1">
    <source>
        <dbReference type="SAM" id="MobiDB-lite"/>
    </source>
</evidence>
<sequence length="449" mass="47792">MPSTALSPSPCTPAAVALKPSSCPASRYSSPRPLAPRLRLLVQRHPQREHVPHQQVLLRHDPARRARGPHHSFGVTRPVSSLAAPSVALRSRCTTEQGTLQERPRVVLGTNEDSRPLPLHYGAGRFKSVPAPCCLPQLLHHGAGDASRASPPRGVDSPASSCCTTERRPLLLHYGAGHFKSVPTPCHLPQPLHHGAGDASRASLPRGVNFPAPCRRTTERPRRPFGAPPLPTAPRHGDTLDASPRRSVAVPAPPCRTTELRPFPSHHGGGRSVLSAPRGRVRARTPSQGCRCSPAAAPRRGGRIKSVPASPAPPLPVAPRSPAPSRCTPPLAVAPRSARAVLSAPRGWVATAPRRGDASRASPHCSVAGLPLAAAPQSTRAVLSAPRGRVQCRRSRRGDASRASLRRSVAGPAASRCTTKRCFFPLHHGAGMSRVLMCHHRRPSHHICT</sequence>
<gene>
    <name evidence="2" type="ORF">B0H17DRAFT_1151314</name>
</gene>
<feature type="compositionally biased region" description="Pro residues" evidence="1">
    <location>
        <begin position="310"/>
        <end position="322"/>
    </location>
</feature>
<feature type="region of interest" description="Disordered" evidence="1">
    <location>
        <begin position="1"/>
        <end position="32"/>
    </location>
</feature>
<organism evidence="2 3">
    <name type="scientific">Mycena rosella</name>
    <name type="common">Pink bonnet</name>
    <name type="synonym">Agaricus rosellus</name>
    <dbReference type="NCBI Taxonomy" id="1033263"/>
    <lineage>
        <taxon>Eukaryota</taxon>
        <taxon>Fungi</taxon>
        <taxon>Dikarya</taxon>
        <taxon>Basidiomycota</taxon>
        <taxon>Agaricomycotina</taxon>
        <taxon>Agaricomycetes</taxon>
        <taxon>Agaricomycetidae</taxon>
        <taxon>Agaricales</taxon>
        <taxon>Marasmiineae</taxon>
        <taxon>Mycenaceae</taxon>
        <taxon>Mycena</taxon>
    </lineage>
</organism>
<dbReference type="AlphaFoldDB" id="A0AAD7BL82"/>
<dbReference type="Proteomes" id="UP001221757">
    <property type="component" value="Unassembled WGS sequence"/>
</dbReference>
<evidence type="ECO:0000313" key="2">
    <source>
        <dbReference type="EMBL" id="KAJ7624185.1"/>
    </source>
</evidence>
<keyword evidence="3" id="KW-1185">Reference proteome</keyword>